<dbReference type="InterPro" id="IPR034163">
    <property type="entry name" value="Aspergillopepsin-like_cat_dom"/>
</dbReference>
<feature type="compositionally biased region" description="Pro residues" evidence="6">
    <location>
        <begin position="133"/>
        <end position="147"/>
    </location>
</feature>
<feature type="active site" evidence="5">
    <location>
        <position position="443"/>
    </location>
</feature>
<dbReference type="Pfam" id="PF00026">
    <property type="entry name" value="Asp"/>
    <property type="match status" value="1"/>
</dbReference>
<evidence type="ECO:0000313" key="10">
    <source>
        <dbReference type="Proteomes" id="UP001301958"/>
    </source>
</evidence>
<feature type="domain" description="Peptidase A1" evidence="8">
    <location>
        <begin position="236"/>
        <end position="562"/>
    </location>
</feature>
<dbReference type="PANTHER" id="PTHR47966">
    <property type="entry name" value="BETA-SITE APP-CLEAVING ENZYME, ISOFORM A-RELATED"/>
    <property type="match status" value="1"/>
</dbReference>
<keyword evidence="2" id="KW-0645">Protease</keyword>
<dbReference type="GO" id="GO:0004190">
    <property type="term" value="F:aspartic-type endopeptidase activity"/>
    <property type="evidence" value="ECO:0007669"/>
    <property type="project" value="UniProtKB-KW"/>
</dbReference>
<keyword evidence="7" id="KW-0732">Signal</keyword>
<protein>
    <submittedName>
        <fullName evidence="9">Aspartic peptidase domain-containing protein</fullName>
    </submittedName>
</protein>
<evidence type="ECO:0000256" key="1">
    <source>
        <dbReference type="ARBA" id="ARBA00007447"/>
    </source>
</evidence>
<keyword evidence="3" id="KW-0064">Aspartyl protease</keyword>
<feature type="region of interest" description="Disordered" evidence="6">
    <location>
        <begin position="97"/>
        <end position="152"/>
    </location>
</feature>
<dbReference type="PROSITE" id="PS51767">
    <property type="entry name" value="PEPTIDASE_A1"/>
    <property type="match status" value="1"/>
</dbReference>
<dbReference type="InterPro" id="IPR021109">
    <property type="entry name" value="Peptidase_aspartic_dom_sf"/>
</dbReference>
<sequence>MFPSQNLILVALGLLVFQPVLGRPVLEKGDTKLDVHAHAVKVDLQQDTSTTSTTTITTYVTRTTYVSAIATSTSTITTAPPPPPRILPTQRRSLHNGQLAIKTPRQIHIIETGSRRPPPPRQPPRRSTASRPIPRPTSPTSPQPSPPSQISFTIPQLQNSHQSRNPLLALAHAYSKFSIPHPPNLKKALLLNPNRPVFRVPISPSNSKPFYPSSKRSLNKTGSVLAVPPNGFDQEYISPIKIGTPPQTVFLALDTGSSDLWTLSSLTPGALLTPLHTLYHPQNSSSAIHLPSQTWRVLYGDGSAAQGTTYLDSVSLGGSNLTVPNQSIGVATLISPHFNADPFLSGILGLGFSHKNKANSPPTFFENIKPQLKEPLFTSDIRAGFPGRFTFGEIDHSAYTGKIDYTKIDPNSPYWLFNVTASQVSSNGTKIEYLGGGLKTIADTGTSLILLPRVMVEEYYSAIPGSGYDRSRGGMVVPCRMGRSWPRELPDWNFWVKSGEGEGEEYKGVVPGRYINFGPVNGTHCFGGIQHADGFGFAVFGDVLLKSQFVVWDVGGGRIGFAGKRLRT</sequence>
<dbReference type="AlphaFoldDB" id="A0AAN7BXS4"/>
<dbReference type="GO" id="GO:0006508">
    <property type="term" value="P:proteolysis"/>
    <property type="evidence" value="ECO:0007669"/>
    <property type="project" value="UniProtKB-KW"/>
</dbReference>
<evidence type="ECO:0000313" key="9">
    <source>
        <dbReference type="EMBL" id="KAK4231613.1"/>
    </source>
</evidence>
<reference evidence="9" key="1">
    <citation type="journal article" date="2023" name="Mol. Phylogenet. Evol.">
        <title>Genome-scale phylogeny and comparative genomics of the fungal order Sordariales.</title>
        <authorList>
            <person name="Hensen N."/>
            <person name="Bonometti L."/>
            <person name="Westerberg I."/>
            <person name="Brannstrom I.O."/>
            <person name="Guillou S."/>
            <person name="Cros-Aarteil S."/>
            <person name="Calhoun S."/>
            <person name="Haridas S."/>
            <person name="Kuo A."/>
            <person name="Mondo S."/>
            <person name="Pangilinan J."/>
            <person name="Riley R."/>
            <person name="LaButti K."/>
            <person name="Andreopoulos B."/>
            <person name="Lipzen A."/>
            <person name="Chen C."/>
            <person name="Yan M."/>
            <person name="Daum C."/>
            <person name="Ng V."/>
            <person name="Clum A."/>
            <person name="Steindorff A."/>
            <person name="Ohm R.A."/>
            <person name="Martin F."/>
            <person name="Silar P."/>
            <person name="Natvig D.O."/>
            <person name="Lalanne C."/>
            <person name="Gautier V."/>
            <person name="Ament-Velasquez S.L."/>
            <person name="Kruys A."/>
            <person name="Hutchinson M.I."/>
            <person name="Powell A.J."/>
            <person name="Barry K."/>
            <person name="Miller A.N."/>
            <person name="Grigoriev I.V."/>
            <person name="Debuchy R."/>
            <person name="Gladieux P."/>
            <person name="Hiltunen Thoren M."/>
            <person name="Johannesson H."/>
        </authorList>
    </citation>
    <scope>NUCLEOTIDE SEQUENCE</scope>
    <source>
        <strain evidence="9">CBS 990.96</strain>
    </source>
</reference>
<evidence type="ECO:0000259" key="8">
    <source>
        <dbReference type="PROSITE" id="PS51767"/>
    </source>
</evidence>
<evidence type="ECO:0000256" key="2">
    <source>
        <dbReference type="ARBA" id="ARBA00022670"/>
    </source>
</evidence>
<evidence type="ECO:0000256" key="5">
    <source>
        <dbReference type="PIRSR" id="PIRSR601461-1"/>
    </source>
</evidence>
<feature type="active site" evidence="5">
    <location>
        <position position="254"/>
    </location>
</feature>
<dbReference type="PANTHER" id="PTHR47966:SF2">
    <property type="entry name" value="ASPERGILLOPEPSIN-1-RELATED"/>
    <property type="match status" value="1"/>
</dbReference>
<dbReference type="InterPro" id="IPR033121">
    <property type="entry name" value="PEPTIDASE_A1"/>
</dbReference>
<dbReference type="EMBL" id="MU865292">
    <property type="protein sequence ID" value="KAK4231613.1"/>
    <property type="molecule type" value="Genomic_DNA"/>
</dbReference>
<comment type="caution">
    <text evidence="9">The sequence shown here is derived from an EMBL/GenBank/DDBJ whole genome shotgun (WGS) entry which is preliminary data.</text>
</comment>
<comment type="similarity">
    <text evidence="1">Belongs to the peptidase A1 family.</text>
</comment>
<accession>A0AAN7BXS4</accession>
<dbReference type="InterPro" id="IPR001461">
    <property type="entry name" value="Aspartic_peptidase_A1"/>
</dbReference>
<reference evidence="9" key="2">
    <citation type="submission" date="2023-05" db="EMBL/GenBank/DDBJ databases">
        <authorList>
            <consortium name="Lawrence Berkeley National Laboratory"/>
            <person name="Steindorff A."/>
            <person name="Hensen N."/>
            <person name="Bonometti L."/>
            <person name="Westerberg I."/>
            <person name="Brannstrom I.O."/>
            <person name="Guillou S."/>
            <person name="Cros-Aarteil S."/>
            <person name="Calhoun S."/>
            <person name="Haridas S."/>
            <person name="Kuo A."/>
            <person name="Mondo S."/>
            <person name="Pangilinan J."/>
            <person name="Riley R."/>
            <person name="Labutti K."/>
            <person name="Andreopoulos B."/>
            <person name="Lipzen A."/>
            <person name="Chen C."/>
            <person name="Yanf M."/>
            <person name="Daum C."/>
            <person name="Ng V."/>
            <person name="Clum A."/>
            <person name="Ohm R."/>
            <person name="Martin F."/>
            <person name="Silar P."/>
            <person name="Natvig D."/>
            <person name="Lalanne C."/>
            <person name="Gautier V."/>
            <person name="Ament-Velasquez S.L."/>
            <person name="Kruys A."/>
            <person name="Hutchinson M.I."/>
            <person name="Powell A.J."/>
            <person name="Barry K."/>
            <person name="Miller A.N."/>
            <person name="Grigoriev I.V."/>
            <person name="Debuchy R."/>
            <person name="Gladieux P."/>
            <person name="Thoren M.H."/>
            <person name="Johannesson H."/>
        </authorList>
    </citation>
    <scope>NUCLEOTIDE SEQUENCE</scope>
    <source>
        <strain evidence="9">CBS 990.96</strain>
    </source>
</reference>
<dbReference type="Proteomes" id="UP001301958">
    <property type="component" value="Unassembled WGS sequence"/>
</dbReference>
<keyword evidence="4" id="KW-0378">Hydrolase</keyword>
<evidence type="ECO:0000256" key="3">
    <source>
        <dbReference type="ARBA" id="ARBA00022750"/>
    </source>
</evidence>
<organism evidence="9 10">
    <name type="scientific">Podospora fimiseda</name>
    <dbReference type="NCBI Taxonomy" id="252190"/>
    <lineage>
        <taxon>Eukaryota</taxon>
        <taxon>Fungi</taxon>
        <taxon>Dikarya</taxon>
        <taxon>Ascomycota</taxon>
        <taxon>Pezizomycotina</taxon>
        <taxon>Sordariomycetes</taxon>
        <taxon>Sordariomycetidae</taxon>
        <taxon>Sordariales</taxon>
        <taxon>Podosporaceae</taxon>
        <taxon>Podospora</taxon>
    </lineage>
</organism>
<keyword evidence="10" id="KW-1185">Reference proteome</keyword>
<gene>
    <name evidence="9" type="ORF">QBC38DRAFT_466188</name>
</gene>
<dbReference type="SUPFAM" id="SSF50630">
    <property type="entry name" value="Acid proteases"/>
    <property type="match status" value="1"/>
</dbReference>
<dbReference type="CDD" id="cd06097">
    <property type="entry name" value="Aspergillopepsin_like"/>
    <property type="match status" value="1"/>
</dbReference>
<proteinExistence type="inferred from homology"/>
<feature type="chain" id="PRO_5042938365" evidence="7">
    <location>
        <begin position="23"/>
        <end position="568"/>
    </location>
</feature>
<evidence type="ECO:0000256" key="7">
    <source>
        <dbReference type="SAM" id="SignalP"/>
    </source>
</evidence>
<name>A0AAN7BXS4_9PEZI</name>
<feature type="signal peptide" evidence="7">
    <location>
        <begin position="1"/>
        <end position="22"/>
    </location>
</feature>
<dbReference type="PRINTS" id="PR00792">
    <property type="entry name" value="PEPSIN"/>
</dbReference>
<evidence type="ECO:0000256" key="4">
    <source>
        <dbReference type="ARBA" id="ARBA00022801"/>
    </source>
</evidence>
<dbReference type="Gene3D" id="2.40.70.10">
    <property type="entry name" value="Acid Proteases"/>
    <property type="match status" value="2"/>
</dbReference>
<evidence type="ECO:0000256" key="6">
    <source>
        <dbReference type="SAM" id="MobiDB-lite"/>
    </source>
</evidence>